<name>A0A0D3KCS4_EMIH1</name>
<dbReference type="EnsemblProtists" id="EOD33559">
    <property type="protein sequence ID" value="EOD33559"/>
    <property type="gene ID" value="EMIHUDRAFT_441522"/>
</dbReference>
<reference evidence="2" key="2">
    <citation type="submission" date="2024-10" db="UniProtKB">
        <authorList>
            <consortium name="EnsemblProtists"/>
        </authorList>
    </citation>
    <scope>IDENTIFICATION</scope>
</reference>
<dbReference type="RefSeq" id="XP_005785988.1">
    <property type="nucleotide sequence ID" value="XM_005785931.1"/>
</dbReference>
<feature type="region of interest" description="Disordered" evidence="1">
    <location>
        <begin position="119"/>
        <end position="154"/>
    </location>
</feature>
<reference evidence="3" key="1">
    <citation type="journal article" date="2013" name="Nature">
        <title>Pan genome of the phytoplankton Emiliania underpins its global distribution.</title>
        <authorList>
            <person name="Read B.A."/>
            <person name="Kegel J."/>
            <person name="Klute M.J."/>
            <person name="Kuo A."/>
            <person name="Lefebvre S.C."/>
            <person name="Maumus F."/>
            <person name="Mayer C."/>
            <person name="Miller J."/>
            <person name="Monier A."/>
            <person name="Salamov A."/>
            <person name="Young J."/>
            <person name="Aguilar M."/>
            <person name="Claverie J.M."/>
            <person name="Frickenhaus S."/>
            <person name="Gonzalez K."/>
            <person name="Herman E.K."/>
            <person name="Lin Y.C."/>
            <person name="Napier J."/>
            <person name="Ogata H."/>
            <person name="Sarno A.F."/>
            <person name="Shmutz J."/>
            <person name="Schroeder D."/>
            <person name="de Vargas C."/>
            <person name="Verret F."/>
            <person name="von Dassow P."/>
            <person name="Valentin K."/>
            <person name="Van de Peer Y."/>
            <person name="Wheeler G."/>
            <person name="Dacks J.B."/>
            <person name="Delwiche C.F."/>
            <person name="Dyhrman S.T."/>
            <person name="Glockner G."/>
            <person name="John U."/>
            <person name="Richards T."/>
            <person name="Worden A.Z."/>
            <person name="Zhang X."/>
            <person name="Grigoriev I.V."/>
            <person name="Allen A.E."/>
            <person name="Bidle K."/>
            <person name="Borodovsky M."/>
            <person name="Bowler C."/>
            <person name="Brownlee C."/>
            <person name="Cock J.M."/>
            <person name="Elias M."/>
            <person name="Gladyshev V.N."/>
            <person name="Groth M."/>
            <person name="Guda C."/>
            <person name="Hadaegh A."/>
            <person name="Iglesias-Rodriguez M.D."/>
            <person name="Jenkins J."/>
            <person name="Jones B.M."/>
            <person name="Lawson T."/>
            <person name="Leese F."/>
            <person name="Lindquist E."/>
            <person name="Lobanov A."/>
            <person name="Lomsadze A."/>
            <person name="Malik S.B."/>
            <person name="Marsh M.E."/>
            <person name="Mackinder L."/>
            <person name="Mock T."/>
            <person name="Mueller-Roeber B."/>
            <person name="Pagarete A."/>
            <person name="Parker M."/>
            <person name="Probert I."/>
            <person name="Quesneville H."/>
            <person name="Raines C."/>
            <person name="Rensing S.A."/>
            <person name="Riano-Pachon D.M."/>
            <person name="Richier S."/>
            <person name="Rokitta S."/>
            <person name="Shiraiwa Y."/>
            <person name="Soanes D.M."/>
            <person name="van der Giezen M."/>
            <person name="Wahlund T.M."/>
            <person name="Williams B."/>
            <person name="Wilson W."/>
            <person name="Wolfe G."/>
            <person name="Wurch L.L."/>
        </authorList>
    </citation>
    <scope>NUCLEOTIDE SEQUENCE</scope>
</reference>
<proteinExistence type="predicted"/>
<sequence>MLANGTDSIYFWGDASGGLQRIDNVSSWIETSIKVFLGEFTKGEDKELLVDVVLGLYGLAFVSKLQRADGAAERGGGAGMNCDALWEQLQTHKAAIFPAELFGDLVELLETELAEAMAQVSGDQDGERWPRRPQRRTEGKSSRVTGRPSPDKRESFALFDRHGFDDVLRASGRLYKRACEARGRSTFHCPRGNPLLHSTMRV</sequence>
<evidence type="ECO:0000313" key="3">
    <source>
        <dbReference type="Proteomes" id="UP000013827"/>
    </source>
</evidence>
<organism evidence="2 3">
    <name type="scientific">Emiliania huxleyi (strain CCMP1516)</name>
    <dbReference type="NCBI Taxonomy" id="280463"/>
    <lineage>
        <taxon>Eukaryota</taxon>
        <taxon>Haptista</taxon>
        <taxon>Haptophyta</taxon>
        <taxon>Prymnesiophyceae</taxon>
        <taxon>Isochrysidales</taxon>
        <taxon>Noelaerhabdaceae</taxon>
        <taxon>Emiliania</taxon>
    </lineage>
</organism>
<accession>A0A0D3KCS4</accession>
<dbReference type="Proteomes" id="UP000013827">
    <property type="component" value="Unassembled WGS sequence"/>
</dbReference>
<dbReference type="PaxDb" id="2903-EOD33559"/>
<dbReference type="KEGG" id="ehx:EMIHUDRAFT_441522"/>
<dbReference type="AlphaFoldDB" id="A0A0D3KCS4"/>
<feature type="compositionally biased region" description="Basic and acidic residues" evidence="1">
    <location>
        <begin position="125"/>
        <end position="141"/>
    </location>
</feature>
<evidence type="ECO:0000256" key="1">
    <source>
        <dbReference type="SAM" id="MobiDB-lite"/>
    </source>
</evidence>
<keyword evidence="3" id="KW-1185">Reference proteome</keyword>
<dbReference type="HOGENOM" id="CLU_117421_0_0_1"/>
<dbReference type="GeneID" id="17278829"/>
<protein>
    <submittedName>
        <fullName evidence="2">Uncharacterized protein</fullName>
    </submittedName>
</protein>
<evidence type="ECO:0000313" key="2">
    <source>
        <dbReference type="EnsemblProtists" id="EOD33559"/>
    </source>
</evidence>